<dbReference type="Pfam" id="PF04101">
    <property type="entry name" value="Glyco_tran_28_C"/>
    <property type="match status" value="1"/>
</dbReference>
<organism evidence="2 3">
    <name type="scientific">Nocardia pseudobrasiliensis</name>
    <dbReference type="NCBI Taxonomy" id="45979"/>
    <lineage>
        <taxon>Bacteria</taxon>
        <taxon>Bacillati</taxon>
        <taxon>Actinomycetota</taxon>
        <taxon>Actinomycetes</taxon>
        <taxon>Mycobacteriales</taxon>
        <taxon>Nocardiaceae</taxon>
        <taxon>Nocardia</taxon>
    </lineage>
</organism>
<evidence type="ECO:0000259" key="1">
    <source>
        <dbReference type="Pfam" id="PF04101"/>
    </source>
</evidence>
<evidence type="ECO:0000313" key="2">
    <source>
        <dbReference type="EMBL" id="RDI64403.1"/>
    </source>
</evidence>
<dbReference type="Gene3D" id="3.40.50.2000">
    <property type="entry name" value="Glycogen Phosphorylase B"/>
    <property type="match status" value="1"/>
</dbReference>
<name>A0A370I0X2_9NOCA</name>
<evidence type="ECO:0000313" key="3">
    <source>
        <dbReference type="Proteomes" id="UP000254869"/>
    </source>
</evidence>
<comment type="caution">
    <text evidence="2">The sequence shown here is derived from an EMBL/GenBank/DDBJ whole genome shotgun (WGS) entry which is preliminary data.</text>
</comment>
<dbReference type="GO" id="GO:0016758">
    <property type="term" value="F:hexosyltransferase activity"/>
    <property type="evidence" value="ECO:0007669"/>
    <property type="project" value="InterPro"/>
</dbReference>
<dbReference type="InterPro" id="IPR050519">
    <property type="entry name" value="Glycosyltransf_28_UgtP"/>
</dbReference>
<dbReference type="InterPro" id="IPR007235">
    <property type="entry name" value="Glyco_trans_28_C"/>
</dbReference>
<dbReference type="PANTHER" id="PTHR43025:SF3">
    <property type="entry name" value="MONOGALACTOSYLDIACYLGLYCEROL SYNTHASE 1, CHLOROPLASTIC"/>
    <property type="match status" value="1"/>
</dbReference>
<dbReference type="STRING" id="1210086.GCA_001613105_02808"/>
<protein>
    <submittedName>
        <fullName evidence="2">Monogalactosyldiacylglycerol (MGDG) synthase</fullName>
    </submittedName>
</protein>
<accession>A0A370I0X2</accession>
<keyword evidence="3" id="KW-1185">Reference proteome</keyword>
<dbReference type="SUPFAM" id="SSF53756">
    <property type="entry name" value="UDP-Glycosyltransferase/glycogen phosphorylase"/>
    <property type="match status" value="1"/>
</dbReference>
<dbReference type="Proteomes" id="UP000254869">
    <property type="component" value="Unassembled WGS sequence"/>
</dbReference>
<proteinExistence type="predicted"/>
<dbReference type="PANTHER" id="PTHR43025">
    <property type="entry name" value="MONOGALACTOSYLDIACYLGLYCEROL SYNTHASE"/>
    <property type="match status" value="1"/>
</dbReference>
<sequence length="246" mass="26166">MRDCDRAVVEFELATVVCDPITPHASWASAGSDSVFVPTEAAAERLNSFGVDRNRLHVIGMPVRRAFADAAGADRTAVRRRLGIGAYPAVVVVGGGLGAGHLLRTVDAVGRASAGAHILVLTGTNRRAYRELTRRADPNVRIEKFRDDISDIYAAADLVISKAGPSTIFEIAAVGRPLLLTYEVGRQEAGNIALALELDIASARVDFEKLAERMESALAGRARPRVADSSPAALIARWISVSAPSK</sequence>
<gene>
    <name evidence="2" type="ORF">DFR76_108236</name>
</gene>
<reference evidence="2 3" key="1">
    <citation type="submission" date="2018-07" db="EMBL/GenBank/DDBJ databases">
        <title>Genomic Encyclopedia of Type Strains, Phase IV (KMG-IV): sequencing the most valuable type-strain genomes for metagenomic binning, comparative biology and taxonomic classification.</title>
        <authorList>
            <person name="Goeker M."/>
        </authorList>
    </citation>
    <scope>NUCLEOTIDE SEQUENCE [LARGE SCALE GENOMIC DNA]</scope>
    <source>
        <strain evidence="2 3">DSM 44290</strain>
    </source>
</reference>
<feature type="domain" description="Glycosyl transferase family 28 C-terminal" evidence="1">
    <location>
        <begin position="90"/>
        <end position="180"/>
    </location>
</feature>
<dbReference type="EMBL" id="QQBC01000008">
    <property type="protein sequence ID" value="RDI64403.1"/>
    <property type="molecule type" value="Genomic_DNA"/>
</dbReference>
<dbReference type="AlphaFoldDB" id="A0A370I0X2"/>